<dbReference type="GO" id="GO:0005829">
    <property type="term" value="C:cytosol"/>
    <property type="evidence" value="ECO:0007669"/>
    <property type="project" value="TreeGrafter"/>
</dbReference>
<comment type="caution">
    <text evidence="11">Lacks conserved residue(s) required for the propagation of feature annotation.</text>
</comment>
<dbReference type="AlphaFoldDB" id="D5BBF9"/>
<dbReference type="InterPro" id="IPR040131">
    <property type="entry name" value="MnmG_N"/>
</dbReference>
<dbReference type="OrthoDB" id="9815560at2"/>
<dbReference type="InterPro" id="IPR002218">
    <property type="entry name" value="MnmG-rel"/>
</dbReference>
<feature type="binding site" evidence="11">
    <location>
        <begin position="272"/>
        <end position="286"/>
    </location>
    <ligand>
        <name>NAD(+)</name>
        <dbReference type="ChEBI" id="CHEBI:57540"/>
    </ligand>
</feature>
<evidence type="ECO:0000256" key="5">
    <source>
        <dbReference type="ARBA" id="ARBA00022630"/>
    </source>
</evidence>
<gene>
    <name evidence="11" type="primary">mnmG</name>
    <name evidence="11" type="synonym">gidA</name>
    <name evidence="13" type="ordered locus">ZPR_0030</name>
</gene>
<keyword evidence="8 11" id="KW-0520">NAD</keyword>
<dbReference type="InterPro" id="IPR036188">
    <property type="entry name" value="FAD/NAD-bd_sf"/>
</dbReference>
<keyword evidence="11" id="KW-0963">Cytoplasm</keyword>
<evidence type="ECO:0000313" key="13">
    <source>
        <dbReference type="EMBL" id="ADF50393.1"/>
    </source>
</evidence>
<dbReference type="SUPFAM" id="SSF51905">
    <property type="entry name" value="FAD/NAD(P)-binding domain"/>
    <property type="match status" value="1"/>
</dbReference>
<evidence type="ECO:0000256" key="1">
    <source>
        <dbReference type="ARBA" id="ARBA00001974"/>
    </source>
</evidence>
<dbReference type="Pfam" id="PF21680">
    <property type="entry name" value="GIDA_C_1st"/>
    <property type="match status" value="1"/>
</dbReference>
<comment type="cofactor">
    <cofactor evidence="1 11">
        <name>FAD</name>
        <dbReference type="ChEBI" id="CHEBI:57692"/>
    </cofactor>
</comment>
<evidence type="ECO:0000256" key="10">
    <source>
        <dbReference type="ARBA" id="ARBA00031800"/>
    </source>
</evidence>
<dbReference type="InterPro" id="IPR049312">
    <property type="entry name" value="GIDA_C_N"/>
</dbReference>
<dbReference type="HOGENOM" id="CLU_007831_2_2_10"/>
<dbReference type="FunFam" id="1.10.150.570:FF:000001">
    <property type="entry name" value="tRNA uridine 5-carboxymethylaminomethyl modification enzyme MnmG"/>
    <property type="match status" value="1"/>
</dbReference>
<dbReference type="InterPro" id="IPR026904">
    <property type="entry name" value="MnmG_C"/>
</dbReference>
<comment type="subunit">
    <text evidence="9 11">Homodimer. Heterotetramer of two MnmE and two MnmG subunits.</text>
</comment>
<evidence type="ECO:0000256" key="4">
    <source>
        <dbReference type="ARBA" id="ARBA00020461"/>
    </source>
</evidence>
<dbReference type="EMBL" id="CP001650">
    <property type="protein sequence ID" value="ADF50393.1"/>
    <property type="molecule type" value="Genomic_DNA"/>
</dbReference>
<dbReference type="InterPro" id="IPR004416">
    <property type="entry name" value="MnmG"/>
</dbReference>
<accession>D5BBF9</accession>
<keyword evidence="5 11" id="KW-0285">Flavoprotein</keyword>
<organism evidence="13 14">
    <name type="scientific">Zunongwangia profunda (strain DSM 18752 / CCTCC AB 206139 / SM-A87)</name>
    <name type="common">Wangia profunda</name>
    <dbReference type="NCBI Taxonomy" id="655815"/>
    <lineage>
        <taxon>Bacteria</taxon>
        <taxon>Pseudomonadati</taxon>
        <taxon>Bacteroidota</taxon>
        <taxon>Flavobacteriia</taxon>
        <taxon>Flavobacteriales</taxon>
        <taxon>Flavobacteriaceae</taxon>
        <taxon>Zunongwangia</taxon>
    </lineage>
</organism>
<evidence type="ECO:0000256" key="6">
    <source>
        <dbReference type="ARBA" id="ARBA00022694"/>
    </source>
</evidence>
<dbReference type="PANTHER" id="PTHR11806:SF0">
    <property type="entry name" value="PROTEIN MTO1 HOMOLOG, MITOCHONDRIAL"/>
    <property type="match status" value="1"/>
</dbReference>
<dbReference type="STRING" id="655815.ZPR_0030"/>
<dbReference type="Gene3D" id="3.50.50.60">
    <property type="entry name" value="FAD/NAD(P)-binding domain"/>
    <property type="match status" value="2"/>
</dbReference>
<dbReference type="Gene3D" id="1.10.10.1800">
    <property type="entry name" value="tRNA uridine 5-carboxymethylaminomethyl modification enzyme MnmG/GidA"/>
    <property type="match status" value="1"/>
</dbReference>
<evidence type="ECO:0000256" key="3">
    <source>
        <dbReference type="ARBA" id="ARBA00007653"/>
    </source>
</evidence>
<dbReference type="Gene3D" id="1.10.150.570">
    <property type="entry name" value="GidA associated domain, C-terminal subdomain"/>
    <property type="match status" value="1"/>
</dbReference>
<protein>
    <recommendedName>
        <fullName evidence="4 11">tRNA uridine 5-carboxymethylaminomethyl modification enzyme MnmG</fullName>
    </recommendedName>
    <alternativeName>
        <fullName evidence="10 11">Glucose-inhibited division protein A</fullName>
    </alternativeName>
</protein>
<dbReference type="Pfam" id="PF01134">
    <property type="entry name" value="GIDA"/>
    <property type="match status" value="1"/>
</dbReference>
<keyword evidence="6 11" id="KW-0819">tRNA processing</keyword>
<proteinExistence type="inferred from homology"/>
<evidence type="ECO:0000256" key="2">
    <source>
        <dbReference type="ARBA" id="ARBA00003717"/>
    </source>
</evidence>
<dbReference type="RefSeq" id="WP_013069546.1">
    <property type="nucleotide sequence ID" value="NC_014041.1"/>
</dbReference>
<dbReference type="NCBIfam" id="TIGR00136">
    <property type="entry name" value="mnmG_gidA"/>
    <property type="match status" value="1"/>
</dbReference>
<evidence type="ECO:0000256" key="11">
    <source>
        <dbReference type="HAMAP-Rule" id="MF_00129"/>
    </source>
</evidence>
<comment type="function">
    <text evidence="2 11">NAD-binding protein involved in the addition of a carboxymethylaminomethyl (cmnm) group at the wobble position (U34) of certain tRNAs, forming tRNA-cmnm(5)s(2)U34.</text>
</comment>
<dbReference type="HAMAP" id="MF_00129">
    <property type="entry name" value="MnmG_GidA"/>
    <property type="match status" value="1"/>
</dbReference>
<feature type="domain" description="tRNA uridine 5-carboxymethylaminomethyl modification enzyme C-terminal subdomain" evidence="12">
    <location>
        <begin position="548"/>
        <end position="619"/>
    </location>
</feature>
<evidence type="ECO:0000259" key="12">
    <source>
        <dbReference type="SMART" id="SM01228"/>
    </source>
</evidence>
<dbReference type="GO" id="GO:0050660">
    <property type="term" value="F:flavin adenine dinucleotide binding"/>
    <property type="evidence" value="ECO:0007669"/>
    <property type="project" value="UniProtKB-UniRule"/>
</dbReference>
<name>D5BBF9_ZUNPS</name>
<keyword evidence="7 11" id="KW-0274">FAD</keyword>
<sequence>MFNKEYDVIVVGAGHAGSEAAAAAANMGCSTLLVTMNLQNIAQMSCNPAMGGIAKGQIVREIDAMGGYSGLVSDTSAIQFKMLNKSKGPAMWSPRVQSDRMRFAEDWRLRLEQTPNLDFYQEMVHGLIIENGKIKGVRTSLGIEIRAKSVVCTNGTFLNGLIHIGDKQRGGGRAGEAAATGITKDLIDAGFEAGRMKTGTPPRVDGRSLDYSKMIEQPGDEVPGKFSYSDETKPLSKQRSCYMTYTSNEVHDILRSGFDRSPMFNGRIKSLGPRYCPSIEDKINRFADKDRHQLFVEPEGWNTVEVYVNGFSTSLPEDVQFAALSSVAGFENVKFFRPGYAIEYDYFPPTQLQHTLETKLVDGLYFAGQINGTTGYEEAACQGMMAGINAALKVQEKDPFILQRNEAYIGVLIDDLITKGTEEPYRMFTSRAEYRTLLRQDNADFRLTERSYKLGLASEDRMRKMEEKKEKSLAFVSFLKDTSVVPEDANPVLADYNSSPMKQSDKIFKIFSRPNIAMDDVRKFPGVEEYIQQHHLDTEMLEQTEIQIKYSGYIQKEKNNADKLNRLEDVKIPKHFDYSKIKSMSFEAREKLNKIQPANVSQASRISGVSPNDISVLLVYMGR</sequence>
<keyword evidence="14" id="KW-1185">Reference proteome</keyword>
<dbReference type="Pfam" id="PF13932">
    <property type="entry name" value="SAM_GIDA_C"/>
    <property type="match status" value="1"/>
</dbReference>
<evidence type="ECO:0000256" key="7">
    <source>
        <dbReference type="ARBA" id="ARBA00022827"/>
    </source>
</evidence>
<reference evidence="13 14" key="1">
    <citation type="journal article" date="2010" name="BMC Genomics">
        <title>The complete genome of Zunongwangia profunda SM-A87 reveals its adaptation to the deep-sea environment and ecological role in sedimentary organic nitrogen degradation.</title>
        <authorList>
            <person name="Qin Q.L."/>
            <person name="Zhang X.Y."/>
            <person name="Wang X.M."/>
            <person name="Liu G.M."/>
            <person name="Chen X.L."/>
            <person name="Xie B.B."/>
            <person name="Dang H.Y."/>
            <person name="Zhou B.C."/>
            <person name="Yu J."/>
            <person name="Zhang Y.Z."/>
        </authorList>
    </citation>
    <scope>NUCLEOTIDE SEQUENCE [LARGE SCALE GENOMIC DNA]</scope>
    <source>
        <strain evidence="14">DSM 18752 / CCTCC AB 206139 / SM-A87</strain>
    </source>
</reference>
<dbReference type="PROSITE" id="PS01281">
    <property type="entry name" value="GIDA_2"/>
    <property type="match status" value="1"/>
</dbReference>
<dbReference type="InterPro" id="IPR020595">
    <property type="entry name" value="MnmG-rel_CS"/>
</dbReference>
<evidence type="ECO:0000256" key="9">
    <source>
        <dbReference type="ARBA" id="ARBA00025948"/>
    </source>
</evidence>
<dbReference type="GO" id="GO:0030488">
    <property type="term" value="P:tRNA methylation"/>
    <property type="evidence" value="ECO:0007669"/>
    <property type="project" value="TreeGrafter"/>
</dbReference>
<evidence type="ECO:0000313" key="14">
    <source>
        <dbReference type="Proteomes" id="UP000001654"/>
    </source>
</evidence>
<comment type="subcellular location">
    <subcellularLocation>
        <location evidence="11">Cytoplasm</location>
    </subcellularLocation>
</comment>
<dbReference type="Proteomes" id="UP000001654">
    <property type="component" value="Chromosome"/>
</dbReference>
<dbReference type="PANTHER" id="PTHR11806">
    <property type="entry name" value="GLUCOSE INHIBITED DIVISION PROTEIN A"/>
    <property type="match status" value="1"/>
</dbReference>
<evidence type="ECO:0000256" key="8">
    <source>
        <dbReference type="ARBA" id="ARBA00023027"/>
    </source>
</evidence>
<dbReference type="KEGG" id="zpr:ZPR_0030"/>
<dbReference type="InterPro" id="IPR044920">
    <property type="entry name" value="MnmG_C_subdom_sf"/>
</dbReference>
<dbReference type="SMART" id="SM01228">
    <property type="entry name" value="GIDA_assoc_3"/>
    <property type="match status" value="1"/>
</dbReference>
<dbReference type="InterPro" id="IPR047001">
    <property type="entry name" value="MnmG_C_subdom"/>
</dbReference>
<dbReference type="GO" id="GO:0002098">
    <property type="term" value="P:tRNA wobble uridine modification"/>
    <property type="evidence" value="ECO:0007669"/>
    <property type="project" value="InterPro"/>
</dbReference>
<dbReference type="PROSITE" id="PS01280">
    <property type="entry name" value="GIDA_1"/>
    <property type="match status" value="1"/>
</dbReference>
<comment type="similarity">
    <text evidence="3 11">Belongs to the MnmG family.</text>
</comment>
<dbReference type="FunFam" id="3.50.50.60:FF:000002">
    <property type="entry name" value="tRNA uridine 5-carboxymethylaminomethyl modification enzyme MnmG"/>
    <property type="match status" value="1"/>
</dbReference>
<feature type="binding site" evidence="11">
    <location>
        <begin position="12"/>
        <end position="17"/>
    </location>
    <ligand>
        <name>FAD</name>
        <dbReference type="ChEBI" id="CHEBI:57692"/>
    </ligand>
</feature>
<dbReference type="eggNOG" id="COG0445">
    <property type="taxonomic scope" value="Bacteria"/>
</dbReference>